<dbReference type="InterPro" id="IPR002347">
    <property type="entry name" value="SDR_fam"/>
</dbReference>
<gene>
    <name evidence="1" type="ORF">BAOM_2574</name>
</gene>
<reference evidence="1 2" key="1">
    <citation type="submission" date="2018-01" db="EMBL/GenBank/DDBJ databases">
        <title>Bacillus asahii Genome sequencing and assembly.</title>
        <authorList>
            <person name="Jiang H."/>
            <person name="Feng Y."/>
            <person name="Zhao F."/>
            <person name="Lin X."/>
        </authorList>
    </citation>
    <scope>NUCLEOTIDE SEQUENCE [LARGE SCALE GENOMIC DNA]</scope>
    <source>
        <strain evidence="1 2">OM18</strain>
    </source>
</reference>
<dbReference type="KEGG" id="pasa:BAOM_2574"/>
<dbReference type="Gene3D" id="3.40.50.720">
    <property type="entry name" value="NAD(P)-binding Rossmann-like Domain"/>
    <property type="match status" value="1"/>
</dbReference>
<proteinExistence type="predicted"/>
<sequence>MAQHPVGRLGRPEEIAHAIIFLSENDFMTGSTLLIDGGYTAQ</sequence>
<dbReference type="Proteomes" id="UP000283095">
    <property type="component" value="Chromosome"/>
</dbReference>
<evidence type="ECO:0000313" key="1">
    <source>
        <dbReference type="EMBL" id="AZV43183.1"/>
    </source>
</evidence>
<dbReference type="AlphaFoldDB" id="A0A3Q9RP66"/>
<name>A0A3Q9RP66_9BACI</name>
<dbReference type="Pfam" id="PF13561">
    <property type="entry name" value="adh_short_C2"/>
    <property type="match status" value="1"/>
</dbReference>
<accession>A0A3Q9RP66</accession>
<dbReference type="SUPFAM" id="SSF51735">
    <property type="entry name" value="NAD(P)-binding Rossmann-fold domains"/>
    <property type="match status" value="1"/>
</dbReference>
<dbReference type="EMBL" id="CP026095">
    <property type="protein sequence ID" value="AZV43183.1"/>
    <property type="molecule type" value="Genomic_DNA"/>
</dbReference>
<protein>
    <submittedName>
        <fullName evidence="1">Short-chain dehydrogenase</fullName>
    </submittedName>
</protein>
<evidence type="ECO:0000313" key="2">
    <source>
        <dbReference type="Proteomes" id="UP000283095"/>
    </source>
</evidence>
<dbReference type="InterPro" id="IPR036291">
    <property type="entry name" value="NAD(P)-bd_dom_sf"/>
</dbReference>
<organism evidence="1 2">
    <name type="scientific">Peribacillus asahii</name>
    <dbReference type="NCBI Taxonomy" id="228899"/>
    <lineage>
        <taxon>Bacteria</taxon>
        <taxon>Bacillati</taxon>
        <taxon>Bacillota</taxon>
        <taxon>Bacilli</taxon>
        <taxon>Bacillales</taxon>
        <taxon>Bacillaceae</taxon>
        <taxon>Peribacillus</taxon>
    </lineage>
</organism>